<accession>A0A8H5CGZ1</accession>
<sequence length="358" mass="39731">MEISELRQGIDLPTEGHNQGLDISQLLLTFNTEPMSAPGEVRHELLGASDRTRSLLIAAWLSLMIYVLVIDRAIYYFRNYSTDKLIIKAAVLGVVVCDTLMTVVACTNCYTFGVIRYGSGFSNIDLNFRIIDDAHICRRRASSAIARLARNIVLRLHRCFGSNRASVYVGQILVSVTQSSLVYTQLAGTVYSIVALVIGRRATNRPQVGILPGVITWLASGMVADVSIAALLVKYYLSTDVGIGSGRRLIRRLVALAVKTGSFTALTAILTLISFLSAPQTNVSLIFKYTLPRVYSLTLLYNLNIRQKLRSAERTRSSYARRTVPIDILVNRREYPTPQVRVTSPLVSNDDRVQRSIN</sequence>
<dbReference type="Proteomes" id="UP000559256">
    <property type="component" value="Unassembled WGS sequence"/>
</dbReference>
<dbReference type="PANTHER" id="PTHR40465:SF1">
    <property type="entry name" value="DUF6534 DOMAIN-CONTAINING PROTEIN"/>
    <property type="match status" value="1"/>
</dbReference>
<reference evidence="3 4" key="1">
    <citation type="journal article" date="2020" name="ISME J.">
        <title>Uncovering the hidden diversity of litter-decomposition mechanisms in mushroom-forming fungi.</title>
        <authorList>
            <person name="Floudas D."/>
            <person name="Bentzer J."/>
            <person name="Ahren D."/>
            <person name="Johansson T."/>
            <person name="Persson P."/>
            <person name="Tunlid A."/>
        </authorList>
    </citation>
    <scope>NUCLEOTIDE SEQUENCE [LARGE SCALE GENOMIC DNA]</scope>
    <source>
        <strain evidence="3 4">CBS 291.85</strain>
    </source>
</reference>
<dbReference type="AlphaFoldDB" id="A0A8H5CGZ1"/>
<keyword evidence="4" id="KW-1185">Reference proteome</keyword>
<feature type="domain" description="DUF6534" evidence="2">
    <location>
        <begin position="222"/>
        <end position="307"/>
    </location>
</feature>
<dbReference type="EMBL" id="JAACJM010000168">
    <property type="protein sequence ID" value="KAF5341298.1"/>
    <property type="molecule type" value="Genomic_DNA"/>
</dbReference>
<evidence type="ECO:0000313" key="4">
    <source>
        <dbReference type="Proteomes" id="UP000559256"/>
    </source>
</evidence>
<dbReference type="InterPro" id="IPR045339">
    <property type="entry name" value="DUF6534"/>
</dbReference>
<feature type="transmembrane region" description="Helical" evidence="1">
    <location>
        <begin position="210"/>
        <end position="233"/>
    </location>
</feature>
<protein>
    <recommendedName>
        <fullName evidence="2">DUF6534 domain-containing protein</fullName>
    </recommendedName>
</protein>
<proteinExistence type="predicted"/>
<keyword evidence="1" id="KW-0472">Membrane</keyword>
<dbReference type="PANTHER" id="PTHR40465">
    <property type="entry name" value="CHROMOSOME 1, WHOLE GENOME SHOTGUN SEQUENCE"/>
    <property type="match status" value="1"/>
</dbReference>
<comment type="caution">
    <text evidence="3">The sequence shown here is derived from an EMBL/GenBank/DDBJ whole genome shotgun (WGS) entry which is preliminary data.</text>
</comment>
<feature type="transmembrane region" description="Helical" evidence="1">
    <location>
        <begin position="89"/>
        <end position="113"/>
    </location>
</feature>
<dbReference type="OrthoDB" id="2535105at2759"/>
<evidence type="ECO:0000256" key="1">
    <source>
        <dbReference type="SAM" id="Phobius"/>
    </source>
</evidence>
<feature type="transmembrane region" description="Helical" evidence="1">
    <location>
        <begin position="180"/>
        <end position="198"/>
    </location>
</feature>
<evidence type="ECO:0000259" key="2">
    <source>
        <dbReference type="Pfam" id="PF20152"/>
    </source>
</evidence>
<organism evidence="3 4">
    <name type="scientific">Tetrapyrgos nigripes</name>
    <dbReference type="NCBI Taxonomy" id="182062"/>
    <lineage>
        <taxon>Eukaryota</taxon>
        <taxon>Fungi</taxon>
        <taxon>Dikarya</taxon>
        <taxon>Basidiomycota</taxon>
        <taxon>Agaricomycotina</taxon>
        <taxon>Agaricomycetes</taxon>
        <taxon>Agaricomycetidae</taxon>
        <taxon>Agaricales</taxon>
        <taxon>Marasmiineae</taxon>
        <taxon>Marasmiaceae</taxon>
        <taxon>Tetrapyrgos</taxon>
    </lineage>
</organism>
<feature type="transmembrane region" description="Helical" evidence="1">
    <location>
        <begin position="55"/>
        <end position="77"/>
    </location>
</feature>
<gene>
    <name evidence="3" type="ORF">D9758_016657</name>
</gene>
<dbReference type="Pfam" id="PF20152">
    <property type="entry name" value="DUF6534"/>
    <property type="match status" value="1"/>
</dbReference>
<feature type="transmembrane region" description="Helical" evidence="1">
    <location>
        <begin position="253"/>
        <end position="278"/>
    </location>
</feature>
<name>A0A8H5CGZ1_9AGAR</name>
<keyword evidence="1" id="KW-0812">Transmembrane</keyword>
<keyword evidence="1" id="KW-1133">Transmembrane helix</keyword>
<evidence type="ECO:0000313" key="3">
    <source>
        <dbReference type="EMBL" id="KAF5341298.1"/>
    </source>
</evidence>